<feature type="region of interest" description="Disordered" evidence="6">
    <location>
        <begin position="1899"/>
        <end position="2149"/>
    </location>
</feature>
<feature type="compositionally biased region" description="Polar residues" evidence="6">
    <location>
        <begin position="2008"/>
        <end position="2019"/>
    </location>
</feature>
<evidence type="ECO:0000256" key="5">
    <source>
        <dbReference type="ARBA" id="ARBA00023242"/>
    </source>
</evidence>
<gene>
    <name evidence="7" type="ORF">K402DRAFT_457414</name>
</gene>
<comment type="subcellular location">
    <subcellularLocation>
        <location evidence="2">Nucleus</location>
    </subcellularLocation>
</comment>
<dbReference type="Proteomes" id="UP000800041">
    <property type="component" value="Unassembled WGS sequence"/>
</dbReference>
<feature type="region of interest" description="Disordered" evidence="6">
    <location>
        <begin position="375"/>
        <end position="574"/>
    </location>
</feature>
<feature type="compositionally biased region" description="Acidic residues" evidence="6">
    <location>
        <begin position="2030"/>
        <end position="2050"/>
    </location>
</feature>
<dbReference type="GO" id="GO:0031491">
    <property type="term" value="F:nucleosome binding"/>
    <property type="evidence" value="ECO:0007669"/>
    <property type="project" value="TreeGrafter"/>
</dbReference>
<feature type="compositionally biased region" description="Basic and acidic residues" evidence="6">
    <location>
        <begin position="1913"/>
        <end position="1922"/>
    </location>
</feature>
<feature type="region of interest" description="Disordered" evidence="6">
    <location>
        <begin position="1843"/>
        <end position="1865"/>
    </location>
</feature>
<evidence type="ECO:0000313" key="8">
    <source>
        <dbReference type="Proteomes" id="UP000800041"/>
    </source>
</evidence>
<comment type="function">
    <text evidence="1">Has a role in a nucleosome assembly pathway that is required for the integrity of heterochromatin and proper chromosome segregation.</text>
</comment>
<dbReference type="GO" id="GO:0000417">
    <property type="term" value="C:HIR complex"/>
    <property type="evidence" value="ECO:0007669"/>
    <property type="project" value="TreeGrafter"/>
</dbReference>
<feature type="compositionally biased region" description="Low complexity" evidence="6">
    <location>
        <begin position="1923"/>
        <end position="1940"/>
    </location>
</feature>
<evidence type="ECO:0000256" key="4">
    <source>
        <dbReference type="ARBA" id="ARBA00014848"/>
    </source>
</evidence>
<dbReference type="InterPro" id="IPR033053">
    <property type="entry name" value="Hir3/CABIN1"/>
</dbReference>
<feature type="compositionally biased region" description="Low complexity" evidence="6">
    <location>
        <begin position="1993"/>
        <end position="2007"/>
    </location>
</feature>
<evidence type="ECO:0000313" key="7">
    <source>
        <dbReference type="EMBL" id="KAF1982242.1"/>
    </source>
</evidence>
<feature type="compositionally biased region" description="Low complexity" evidence="6">
    <location>
        <begin position="1846"/>
        <end position="1856"/>
    </location>
</feature>
<dbReference type="EMBL" id="ML977186">
    <property type="protein sequence ID" value="KAF1982242.1"/>
    <property type="molecule type" value="Genomic_DNA"/>
</dbReference>
<comment type="similarity">
    <text evidence="3">Belongs to the HIR3 family.</text>
</comment>
<feature type="compositionally biased region" description="Acidic residues" evidence="6">
    <location>
        <begin position="508"/>
        <end position="524"/>
    </location>
</feature>
<feature type="compositionally biased region" description="Basic and acidic residues" evidence="6">
    <location>
        <begin position="461"/>
        <end position="479"/>
    </location>
</feature>
<keyword evidence="8" id="KW-1185">Reference proteome</keyword>
<dbReference type="PANTHER" id="PTHR15502">
    <property type="entry name" value="CALCINEURIN-BINDING PROTEIN CABIN 1-RELATED"/>
    <property type="match status" value="1"/>
</dbReference>
<evidence type="ECO:0000256" key="3">
    <source>
        <dbReference type="ARBA" id="ARBA00007335"/>
    </source>
</evidence>
<protein>
    <recommendedName>
        <fullName evidence="4">Histone transcription regulator 3 homolog</fullName>
    </recommendedName>
</protein>
<name>A0A6G1GN42_9PEZI</name>
<dbReference type="GO" id="GO:0006325">
    <property type="term" value="P:chromatin organization"/>
    <property type="evidence" value="ECO:0007669"/>
    <property type="project" value="InterPro"/>
</dbReference>
<organism evidence="7 8">
    <name type="scientific">Aulographum hederae CBS 113979</name>
    <dbReference type="NCBI Taxonomy" id="1176131"/>
    <lineage>
        <taxon>Eukaryota</taxon>
        <taxon>Fungi</taxon>
        <taxon>Dikarya</taxon>
        <taxon>Ascomycota</taxon>
        <taxon>Pezizomycotina</taxon>
        <taxon>Dothideomycetes</taxon>
        <taxon>Pleosporomycetidae</taxon>
        <taxon>Aulographales</taxon>
        <taxon>Aulographaceae</taxon>
    </lineage>
</organism>
<evidence type="ECO:0000256" key="1">
    <source>
        <dbReference type="ARBA" id="ARBA00002687"/>
    </source>
</evidence>
<feature type="region of interest" description="Disordered" evidence="6">
    <location>
        <begin position="956"/>
        <end position="980"/>
    </location>
</feature>
<feature type="compositionally biased region" description="Polar residues" evidence="6">
    <location>
        <begin position="1967"/>
        <end position="1980"/>
    </location>
</feature>
<dbReference type="GO" id="GO:0005634">
    <property type="term" value="C:nucleus"/>
    <property type="evidence" value="ECO:0007669"/>
    <property type="project" value="UniProtKB-SubCell"/>
</dbReference>
<accession>A0A6G1GN42</accession>
<keyword evidence="5" id="KW-0539">Nucleus</keyword>
<feature type="compositionally biased region" description="Basic and acidic residues" evidence="6">
    <location>
        <begin position="423"/>
        <end position="444"/>
    </location>
</feature>
<dbReference type="OrthoDB" id="77564at2759"/>
<evidence type="ECO:0000256" key="2">
    <source>
        <dbReference type="ARBA" id="ARBA00004123"/>
    </source>
</evidence>
<reference evidence="7" key="1">
    <citation type="journal article" date="2020" name="Stud. Mycol.">
        <title>101 Dothideomycetes genomes: a test case for predicting lifestyles and emergence of pathogens.</title>
        <authorList>
            <person name="Haridas S."/>
            <person name="Albert R."/>
            <person name="Binder M."/>
            <person name="Bloem J."/>
            <person name="Labutti K."/>
            <person name="Salamov A."/>
            <person name="Andreopoulos B."/>
            <person name="Baker S."/>
            <person name="Barry K."/>
            <person name="Bills G."/>
            <person name="Bluhm B."/>
            <person name="Cannon C."/>
            <person name="Castanera R."/>
            <person name="Culley D."/>
            <person name="Daum C."/>
            <person name="Ezra D."/>
            <person name="Gonzalez J."/>
            <person name="Henrissat B."/>
            <person name="Kuo A."/>
            <person name="Liang C."/>
            <person name="Lipzen A."/>
            <person name="Lutzoni F."/>
            <person name="Magnuson J."/>
            <person name="Mondo S."/>
            <person name="Nolan M."/>
            <person name="Ohm R."/>
            <person name="Pangilinan J."/>
            <person name="Park H.-J."/>
            <person name="Ramirez L."/>
            <person name="Alfaro M."/>
            <person name="Sun H."/>
            <person name="Tritt A."/>
            <person name="Yoshinaga Y."/>
            <person name="Zwiers L.-H."/>
            <person name="Turgeon B."/>
            <person name="Goodwin S."/>
            <person name="Spatafora J."/>
            <person name="Crous P."/>
            <person name="Grigoriev I."/>
        </authorList>
    </citation>
    <scope>NUCLEOTIDE SEQUENCE</scope>
    <source>
        <strain evidence="7">CBS 113979</strain>
    </source>
</reference>
<feature type="compositionally biased region" description="Low complexity" evidence="6">
    <location>
        <begin position="2113"/>
        <end position="2132"/>
    </location>
</feature>
<sequence>MASESRLPPPVRTKQDMASKQASFTALNIEYDNVSSDEEDNTKEIQIEEALKLYQIALKYHSEGPHSHHKAVEAYNALFESEIFKYPESQSEIDRIDRYGASPDFEDLWNDGFEVGPSQLAVPGESSPSTLPQILHLCYKNLGQFAMEVLQHQIKTRVSQTSENPFKPGEIDAAALIPLQNFTQALDKDDADVELWGRTAAVARFAGSDRISRFCLEAVLDGDDDVLNSVMTLPGLEEGYAVHQLRDLCQGLGDTLALLTAPLSDMGKKKISAALRRQLTPYPTVDSALHKKKTWSQAQEDKIRKRYFLSAQNLDWSAVGELILAQIKADQRDSNMPPGAMIGISFPDGGSTEPVGDIVSETMDIEKEGAAQYKDPVGDAEGHAASEQLAGELSASRRTEEEAEPNTETAGSTTPPHDGVAVEENHPVIDEGGPREEIPHEELPAKSTQSANDNAEDIGTGEEKGSPHDNVEELAEDKPPNTQEDEPEEIADTPTQDVDENRDVQMDEDKEGPEAQNDEVDAPEETPAVDLPSRKRSTDSAGLPETADDVRVRSKRIRARKNLGDTTNPSDTPLADATKQFTLALEPFIVADRYLFNTIGPMLQKVQADGLGTSESLRQALLPGGDDPSVASQDLSQVARSCSPELAAILLSSDVIQHLSGTTPEAGLHAFMGHTKSSSPTEANKPPFPTSTGLRMWTESVNKSWLCAKEVGEAWLERLLKGGFFQGETADESSESSYTMHQWSDDLKRNVVQMSINLDDYIYPQMLDKITALGSTVHQRGWKAANEAFSKEDYYQIEMTQTLFELHLDVYALIKHPGSRVDPATQTLQKDRLARWSFLANEAINVYADVTGRTDMDNLIVRHLWASAFHVSVCDDVEQDHIIACMKNLKTLSGLQNERQVYLRNNAIMPELSVDAAEKELVRISMKEFFLKVFANDEKDPASVIEGLEPLLELPRQSSKGHEMETGEDGGGSNPSDSGSELTPLDMMRAFLERGPIVLRLTLWNRLREAYEAIDYPAKVASCYLRGIELLVDEFKSRSYLSAAVDARQIMLLRYIRIIDELMIKFLSLFKNLPGALDCVDEDHLRTSMKALSEFSRLLHTFNIHEDSVRVGQVQAPSADARTRQAYSLVTSRLHDTQIRAWILLYRLLEDAIATNQPLFPSPDEYRLKYLRAVHYASGYRGFCAASGFILLRLLKEELLHQAPSEDRDFELGQVLYDIYDIKCTPNPGPLMDHQCEPPEPLTRKSATALLDFVMSQAQKVSLKDLPKAELKAAIDKVHSALARPKANDNLALNRRLYNAHLKSPIRPNALFRCLKGEGELPSRIIPPEQAVPASKGWHFLMGNIALSKFKTSKRTQPTPTEDLNTATAFFAQDLEFDMSRWETWYRLAQTHDLQLDDHISWSAEKLNSNSHEVLYYQRCAVHCYAMAVTCAISYADDSRETMEKISAMYADFGTRIYSSSREPFSMGAFNFRDGEDKYFSNPADNNVYKRPPFSPMTEVQAWQFASRLFRRALAILPDNWFNHYMLGKCLWKLYRTDSSKYPKINVNHDDVVNAFINSIDATPARRDGRKPQEPILEPHYKLASIVHKLVQAKVVSITQGRDILDATTYSVKAVLGGDDEDGEDAWETYILAVLKALKKADQAGWHHRMTLRTAHIVCEESSIETFTAMGAKQELTHQMFTKTMSVQVWKPEHERPGRHFVYTTRYVRYFVKLLVQLQDKSSLETLVRRVRKKPAEFFDHANLWRDITVAYLSVLRRFAKVPHGHEDAIFKNLNHDEFVIRSARIEAWTQNPENQSPQLDVLREVFDLKKINNGLMKPTLIDDLIGDTYALLYATVGMTLNEDLPGQQPPGQDQPASKGQSAQANNAMALTSVINYNMSGERGHKGYQFAPFQATTLPPVDTATKTRNKGVGRRELQRKAEAATMRPAGAAAGAQSGVASKQPSTPIPFHQRPASDANVRVVIESRPSSTLHTNGSGSVTGVPPPPAAEGQSASNTNPPTRTSTPSQANAYNGDTTSKPGIKTAPPFLDVDEDSGSELTELEDDDEEEINSNVSLRRGSPPMHDTIVVRMPSPSRSPTPSPPRRQSLPKPARFPGLAKEAQERRMSEGRSAGEGSVAATATASAGGSKVASPVEEKGGNEMDVDDEEL</sequence>
<evidence type="ECO:0000256" key="6">
    <source>
        <dbReference type="SAM" id="MobiDB-lite"/>
    </source>
</evidence>
<dbReference type="PANTHER" id="PTHR15502:SF7">
    <property type="entry name" value="CALCINEURIN-BINDING PROTEIN CABIN-1"/>
    <property type="match status" value="1"/>
</dbReference>
<proteinExistence type="inferred from homology"/>